<protein>
    <submittedName>
        <fullName evidence="4">Helix-turn-helix transcriptional regulator</fullName>
    </submittedName>
</protein>
<comment type="caution">
    <text evidence="4">The sequence shown here is derived from an EMBL/GenBank/DDBJ whole genome shotgun (WGS) entry which is preliminary data.</text>
</comment>
<feature type="region of interest" description="Disordered" evidence="2">
    <location>
        <begin position="67"/>
        <end position="87"/>
    </location>
</feature>
<keyword evidence="1" id="KW-0238">DNA-binding</keyword>
<dbReference type="RefSeq" id="WP_249299779.1">
    <property type="nucleotide sequence ID" value="NZ_JACRSP010000002.1"/>
</dbReference>
<keyword evidence="5" id="KW-1185">Reference proteome</keyword>
<proteinExistence type="predicted"/>
<sequence length="226" mass="25451">MNNDFPRLISLLRKERGISQKDAAKSLGISQALLSHYEKGIRECGLDFLVKISSFYNVSTDYLLGRTAERRPGEEPQSGQPDETPKENVFRGSIFPSLGKALTVSAASVLFDLTRDARYKELSAEFQKYLALVIYRLFRYYYQSNSQNQPAFFGVDDLAFEQAASAAQTLCELQLKKTAAAIAAQRDDTREPFTYDQLKQSFPKDAPALLNMIKNAENDIKSKLPK</sequence>
<dbReference type="InterPro" id="IPR001387">
    <property type="entry name" value="Cro/C1-type_HTH"/>
</dbReference>
<feature type="domain" description="HTH cro/C1-type" evidence="3">
    <location>
        <begin position="9"/>
        <end position="63"/>
    </location>
</feature>
<dbReference type="CDD" id="cd00093">
    <property type="entry name" value="HTH_XRE"/>
    <property type="match status" value="1"/>
</dbReference>
<dbReference type="AlphaFoldDB" id="A0A926DDC0"/>
<evidence type="ECO:0000313" key="5">
    <source>
        <dbReference type="Proteomes" id="UP000620366"/>
    </source>
</evidence>
<evidence type="ECO:0000256" key="2">
    <source>
        <dbReference type="SAM" id="MobiDB-lite"/>
    </source>
</evidence>
<dbReference type="SMART" id="SM00530">
    <property type="entry name" value="HTH_XRE"/>
    <property type="match status" value="1"/>
</dbReference>
<gene>
    <name evidence="4" type="ORF">H8695_04880</name>
</gene>
<organism evidence="4 5">
    <name type="scientific">Feifania hominis</name>
    <dbReference type="NCBI Taxonomy" id="2763660"/>
    <lineage>
        <taxon>Bacteria</taxon>
        <taxon>Bacillati</taxon>
        <taxon>Bacillota</taxon>
        <taxon>Clostridia</taxon>
        <taxon>Eubacteriales</taxon>
        <taxon>Feifaniaceae</taxon>
        <taxon>Feifania</taxon>
    </lineage>
</organism>
<dbReference type="Proteomes" id="UP000620366">
    <property type="component" value="Unassembled WGS sequence"/>
</dbReference>
<dbReference type="PANTHER" id="PTHR46558">
    <property type="entry name" value="TRACRIPTIONAL REGULATORY PROTEIN-RELATED-RELATED"/>
    <property type="match status" value="1"/>
</dbReference>
<dbReference type="Gene3D" id="1.10.260.40">
    <property type="entry name" value="lambda repressor-like DNA-binding domains"/>
    <property type="match status" value="1"/>
</dbReference>
<evidence type="ECO:0000313" key="4">
    <source>
        <dbReference type="EMBL" id="MBC8536023.1"/>
    </source>
</evidence>
<evidence type="ECO:0000256" key="1">
    <source>
        <dbReference type="ARBA" id="ARBA00023125"/>
    </source>
</evidence>
<dbReference type="EMBL" id="JACRSP010000002">
    <property type="protein sequence ID" value="MBC8536023.1"/>
    <property type="molecule type" value="Genomic_DNA"/>
</dbReference>
<reference evidence="4" key="1">
    <citation type="submission" date="2020-08" db="EMBL/GenBank/DDBJ databases">
        <title>Genome public.</title>
        <authorList>
            <person name="Liu C."/>
            <person name="Sun Q."/>
        </authorList>
    </citation>
    <scope>NUCLEOTIDE SEQUENCE</scope>
    <source>
        <strain evidence="4">BX7</strain>
    </source>
</reference>
<dbReference type="PANTHER" id="PTHR46558:SF11">
    <property type="entry name" value="HTH-TYPE TRANSCRIPTIONAL REGULATOR XRE"/>
    <property type="match status" value="1"/>
</dbReference>
<evidence type="ECO:0000259" key="3">
    <source>
        <dbReference type="PROSITE" id="PS50943"/>
    </source>
</evidence>
<dbReference type="SUPFAM" id="SSF47413">
    <property type="entry name" value="lambda repressor-like DNA-binding domains"/>
    <property type="match status" value="1"/>
</dbReference>
<dbReference type="GO" id="GO:0003677">
    <property type="term" value="F:DNA binding"/>
    <property type="evidence" value="ECO:0007669"/>
    <property type="project" value="UniProtKB-KW"/>
</dbReference>
<dbReference type="PROSITE" id="PS50943">
    <property type="entry name" value="HTH_CROC1"/>
    <property type="match status" value="1"/>
</dbReference>
<dbReference type="InterPro" id="IPR010982">
    <property type="entry name" value="Lambda_DNA-bd_dom_sf"/>
</dbReference>
<accession>A0A926DDC0</accession>
<name>A0A926DDC0_9FIRM</name>
<dbReference type="Pfam" id="PF01381">
    <property type="entry name" value="HTH_3"/>
    <property type="match status" value="1"/>
</dbReference>